<name>C9RD45_AMMDK</name>
<feature type="domain" description="SAF" evidence="1">
    <location>
        <begin position="39"/>
        <end position="101"/>
    </location>
</feature>
<evidence type="ECO:0000313" key="2">
    <source>
        <dbReference type="EMBL" id="ACX52172.1"/>
    </source>
</evidence>
<dbReference type="Pfam" id="PF08666">
    <property type="entry name" value="SAF"/>
    <property type="match status" value="1"/>
</dbReference>
<dbReference type="Proteomes" id="UP000002620">
    <property type="component" value="Chromosome"/>
</dbReference>
<dbReference type="Pfam" id="PF16976">
    <property type="entry name" value="RcpC"/>
    <property type="match status" value="1"/>
</dbReference>
<organism evidence="2 3">
    <name type="scientific">Ammonifex degensii (strain DSM 10501 / KC4)</name>
    <dbReference type="NCBI Taxonomy" id="429009"/>
    <lineage>
        <taxon>Bacteria</taxon>
        <taxon>Bacillati</taxon>
        <taxon>Bacillota</taxon>
        <taxon>Clostridia</taxon>
        <taxon>Thermoanaerobacterales</taxon>
        <taxon>Thermoanaerobacteraceae</taxon>
        <taxon>Ammonifex</taxon>
    </lineage>
</organism>
<evidence type="ECO:0000313" key="3">
    <source>
        <dbReference type="Proteomes" id="UP000002620"/>
    </source>
</evidence>
<keyword evidence="3" id="KW-1185">Reference proteome</keyword>
<reference evidence="2 3" key="1">
    <citation type="submission" date="2009-10" db="EMBL/GenBank/DDBJ databases">
        <title>Complete sequence of chromosome of Ammonifex degensii KC4.</title>
        <authorList>
            <consortium name="US DOE Joint Genome Institute"/>
            <person name="Kerfeld C."/>
            <person name="Goodner B."/>
            <person name="Huber H."/>
            <person name="Stetter K."/>
            <person name="Lucas S."/>
            <person name="Copeland A."/>
            <person name="Lapidus A."/>
            <person name="Glavina del Rio T."/>
            <person name="Dalin E."/>
            <person name="Tice H."/>
            <person name="Bruce D."/>
            <person name="Goodwin L."/>
            <person name="Pitluck S."/>
            <person name="Saunders E."/>
            <person name="Brettin T."/>
            <person name="Detter J.C."/>
            <person name="Han C."/>
            <person name="Larimer F."/>
            <person name="Land M."/>
            <person name="Hauser L."/>
            <person name="Kyrpides N."/>
            <person name="Ovchinnikova G."/>
            <person name="Richardson P."/>
        </authorList>
    </citation>
    <scope>NUCLEOTIDE SEQUENCE [LARGE SCALE GENOMIC DNA]</scope>
    <source>
        <strain evidence="3">DSM 10501 / KC4</strain>
    </source>
</reference>
<accession>C9RD45</accession>
<dbReference type="Gene3D" id="3.90.1210.10">
    <property type="entry name" value="Antifreeze-like/N-acetylneuraminic acid synthase C-terminal domain"/>
    <property type="match status" value="1"/>
</dbReference>
<dbReference type="InterPro" id="IPR031571">
    <property type="entry name" value="RcpC_dom"/>
</dbReference>
<evidence type="ECO:0000259" key="1">
    <source>
        <dbReference type="SMART" id="SM00858"/>
    </source>
</evidence>
<dbReference type="AlphaFoldDB" id="C9RD45"/>
<dbReference type="NCBIfam" id="TIGR03177">
    <property type="entry name" value="pilus_cpaB"/>
    <property type="match status" value="1"/>
</dbReference>
<protein>
    <submittedName>
        <fullName evidence="2">Flp pilus assembly protein CpaB</fullName>
    </submittedName>
</protein>
<dbReference type="STRING" id="429009.Adeg_1039"/>
<dbReference type="InterPro" id="IPR017592">
    <property type="entry name" value="Pilus_assmbl_Flp-typ_CpaB"/>
</dbReference>
<sequence length="233" mass="24925">MRAKLFLLLSLLCAVGAAVGTYFYLERLKATYRQKAHYVSVVVAAQDIPVRTSLTPSLLKLQDLPSSCVHPLAVRRIEDAVGRVTTVPLVRGEVLLQSKLASSKDEKQELALSLQPGERAVTLAVNAVSGVGGVLKPGDRVDVVATFDLESQGTKTTYTALVASNVRVLALGSSGEKKPYDTVTLAVTPRQGALITLATERGSVRLFLRGPKEQEATQLLPVKLPDLLEAGKP</sequence>
<dbReference type="RefSeq" id="WP_015739049.1">
    <property type="nucleotide sequence ID" value="NC_013385.1"/>
</dbReference>
<dbReference type="SMART" id="SM00858">
    <property type="entry name" value="SAF"/>
    <property type="match status" value="1"/>
</dbReference>
<dbReference type="InterPro" id="IPR013974">
    <property type="entry name" value="SAF"/>
</dbReference>
<dbReference type="HOGENOM" id="CLU_057068_3_1_9"/>
<dbReference type="KEGG" id="adg:Adeg_1039"/>
<dbReference type="eggNOG" id="COG3745">
    <property type="taxonomic scope" value="Bacteria"/>
</dbReference>
<proteinExistence type="predicted"/>
<dbReference type="OrthoDB" id="163768at2"/>
<dbReference type="EMBL" id="CP001785">
    <property type="protein sequence ID" value="ACX52172.1"/>
    <property type="molecule type" value="Genomic_DNA"/>
</dbReference>
<dbReference type="CDD" id="cd11614">
    <property type="entry name" value="SAF_CpaB_FlgA_like"/>
    <property type="match status" value="1"/>
</dbReference>
<gene>
    <name evidence="2" type="ordered locus">Adeg_1039</name>
</gene>